<dbReference type="AlphaFoldDB" id="A0ABD0QB70"/>
<evidence type="ECO:0000313" key="4">
    <source>
        <dbReference type="Proteomes" id="UP001529510"/>
    </source>
</evidence>
<sequence length="104" mass="11969">MTKPTQRRNGRQWMHRITVGGELVALKGWKTGQLPFAPVHCDDMNVYVCVQVRWGDRGSTEEGAKLEKAKNARFEFPTTRTLNNGMRKPISPQKWYSPIKEPQV</sequence>
<proteinExistence type="predicted"/>
<protein>
    <recommendedName>
        <fullName evidence="2">Anthrax toxin receptor C-terminal domain-containing protein</fullName>
    </recommendedName>
</protein>
<dbReference type="InterPro" id="IPR008399">
    <property type="entry name" value="Anthrax_toxin_rcpt_C"/>
</dbReference>
<comment type="caution">
    <text evidence="3">The sequence shown here is derived from an EMBL/GenBank/DDBJ whole genome shotgun (WGS) entry which is preliminary data.</text>
</comment>
<reference evidence="3 4" key="1">
    <citation type="submission" date="2024-05" db="EMBL/GenBank/DDBJ databases">
        <title>Genome sequencing and assembly of Indian major carp, Cirrhinus mrigala (Hamilton, 1822).</title>
        <authorList>
            <person name="Mohindra V."/>
            <person name="Chowdhury L.M."/>
            <person name="Lal K."/>
            <person name="Jena J.K."/>
        </authorList>
    </citation>
    <scope>NUCLEOTIDE SEQUENCE [LARGE SCALE GENOMIC DNA]</scope>
    <source>
        <strain evidence="3">CM1030</strain>
        <tissue evidence="3">Blood</tissue>
    </source>
</reference>
<dbReference type="Pfam" id="PF05586">
    <property type="entry name" value="Ant_C"/>
    <property type="match status" value="1"/>
</dbReference>
<keyword evidence="4" id="KW-1185">Reference proteome</keyword>
<evidence type="ECO:0000313" key="3">
    <source>
        <dbReference type="EMBL" id="KAL0183448.1"/>
    </source>
</evidence>
<feature type="region of interest" description="Disordered" evidence="1">
    <location>
        <begin position="81"/>
        <end position="104"/>
    </location>
</feature>
<evidence type="ECO:0000259" key="2">
    <source>
        <dbReference type="Pfam" id="PF05586"/>
    </source>
</evidence>
<dbReference type="EMBL" id="JAMKFB020000010">
    <property type="protein sequence ID" value="KAL0183448.1"/>
    <property type="molecule type" value="Genomic_DNA"/>
</dbReference>
<dbReference type="Proteomes" id="UP001529510">
    <property type="component" value="Unassembled WGS sequence"/>
</dbReference>
<feature type="domain" description="Anthrax toxin receptor C-terminal" evidence="2">
    <location>
        <begin position="52"/>
        <end position="100"/>
    </location>
</feature>
<name>A0ABD0QB70_CIRMR</name>
<gene>
    <name evidence="3" type="ORF">M9458_022823</name>
</gene>
<organism evidence="3 4">
    <name type="scientific">Cirrhinus mrigala</name>
    <name type="common">Mrigala</name>
    <dbReference type="NCBI Taxonomy" id="683832"/>
    <lineage>
        <taxon>Eukaryota</taxon>
        <taxon>Metazoa</taxon>
        <taxon>Chordata</taxon>
        <taxon>Craniata</taxon>
        <taxon>Vertebrata</taxon>
        <taxon>Euteleostomi</taxon>
        <taxon>Actinopterygii</taxon>
        <taxon>Neopterygii</taxon>
        <taxon>Teleostei</taxon>
        <taxon>Ostariophysi</taxon>
        <taxon>Cypriniformes</taxon>
        <taxon>Cyprinidae</taxon>
        <taxon>Labeoninae</taxon>
        <taxon>Labeonini</taxon>
        <taxon>Cirrhinus</taxon>
    </lineage>
</organism>
<evidence type="ECO:0000256" key="1">
    <source>
        <dbReference type="SAM" id="MobiDB-lite"/>
    </source>
</evidence>
<accession>A0ABD0QB70</accession>